<dbReference type="EMBL" id="VSSQ01002332">
    <property type="protein sequence ID" value="MPM14752.1"/>
    <property type="molecule type" value="Genomic_DNA"/>
</dbReference>
<organism evidence="2">
    <name type="scientific">bioreactor metagenome</name>
    <dbReference type="NCBI Taxonomy" id="1076179"/>
    <lineage>
        <taxon>unclassified sequences</taxon>
        <taxon>metagenomes</taxon>
        <taxon>ecological metagenomes</taxon>
    </lineage>
</organism>
<feature type="domain" description="4Fe-4S ferredoxin-type" evidence="1">
    <location>
        <begin position="5"/>
        <end position="34"/>
    </location>
</feature>
<dbReference type="InterPro" id="IPR017896">
    <property type="entry name" value="4Fe4S_Fe-S-bd"/>
</dbReference>
<reference evidence="2" key="1">
    <citation type="submission" date="2019-08" db="EMBL/GenBank/DDBJ databases">
        <authorList>
            <person name="Kucharzyk K."/>
            <person name="Murdoch R.W."/>
            <person name="Higgins S."/>
            <person name="Loffler F."/>
        </authorList>
    </citation>
    <scope>NUCLEOTIDE SEQUENCE</scope>
</reference>
<dbReference type="InterPro" id="IPR007525">
    <property type="entry name" value="FrhB_FdhB_C"/>
</dbReference>
<dbReference type="PANTHER" id="PTHR31332:SF0">
    <property type="entry name" value="7-HYDROXYMETHYL CHLOROPHYLL A REDUCTASE, CHLOROPLASTIC"/>
    <property type="match status" value="1"/>
</dbReference>
<protein>
    <recommendedName>
        <fullName evidence="1">4Fe-4S ferredoxin-type domain-containing protein</fullName>
    </recommendedName>
</protein>
<dbReference type="PROSITE" id="PS00198">
    <property type="entry name" value="4FE4S_FER_1"/>
    <property type="match status" value="1"/>
</dbReference>
<comment type="caution">
    <text evidence="2">The sequence shown here is derived from an EMBL/GenBank/DDBJ whole genome shotgun (WGS) entry which is preliminary data.</text>
</comment>
<dbReference type="SUPFAM" id="SSF54862">
    <property type="entry name" value="4Fe-4S ferredoxins"/>
    <property type="match status" value="1"/>
</dbReference>
<evidence type="ECO:0000313" key="2">
    <source>
        <dbReference type="EMBL" id="MPM14752.1"/>
    </source>
</evidence>
<name>A0A644XEX2_9ZZZZ</name>
<feature type="domain" description="4Fe-4S ferredoxin-type" evidence="1">
    <location>
        <begin position="37"/>
        <end position="68"/>
    </location>
</feature>
<dbReference type="InterPro" id="IPR017900">
    <property type="entry name" value="4Fe4S_Fe_S_CS"/>
</dbReference>
<dbReference type="GO" id="GO:0052592">
    <property type="term" value="F:oxidoreductase activity, acting on CH or CH2 groups, with an iron-sulfur protein as acceptor"/>
    <property type="evidence" value="ECO:0007669"/>
    <property type="project" value="TreeGrafter"/>
</dbReference>
<sequence length="464" mass="52235">MKNVFDLVVQNNLCSGCGVCAGVCPAGNLAMEWNERGEYTPSDQGRCIESCTLCLRVCPFYPGNPDENQLGKERFEAINSMQHTPVTGFWLACYAGAISDEIVRGKSASGGFASWVLGELLENGFVDEVICVEPNEDPEKLFRFVRFENPEDLERARGSAYYPVEFSEMMRYIKKTNKRFAVIALPCLVKAIRLAARADKSFERKIPFLLGIVCGQMKSRKYTQYIASLAGVEESLEKVYFRGKRNDAPASDYNFLCRGISGKEGKISWTEGVSRIWGDRWFTLESCGYCDDIFAETADAVFMDAWLPEYVNDSRGTSLAIIRNPEILKILERNSGSKLDIRRLPAEKIIQSQQGVIENKRKVLSYRLSSRPKTIGERPLTKRVPPDVSALNCLARYHVDAVDSISSETRAWDIPKESAGEFRARISPELKRLQRISKIVRFASLPRRAAGKILRAIKKKAGRK</sequence>
<dbReference type="PROSITE" id="PS51379">
    <property type="entry name" value="4FE4S_FER_2"/>
    <property type="match status" value="2"/>
</dbReference>
<dbReference type="PANTHER" id="PTHR31332">
    <property type="entry name" value="7-HYDROXYMETHYL CHLOROPHYLL A REDUCTASE, CHLOROPLASTIC"/>
    <property type="match status" value="1"/>
</dbReference>
<proteinExistence type="predicted"/>
<dbReference type="Pfam" id="PF04432">
    <property type="entry name" value="FrhB_FdhB_C"/>
    <property type="match status" value="1"/>
</dbReference>
<gene>
    <name evidence="2" type="ORF">SDC9_61116</name>
</gene>
<dbReference type="Gene3D" id="3.30.70.20">
    <property type="match status" value="1"/>
</dbReference>
<dbReference type="AlphaFoldDB" id="A0A644XEX2"/>
<dbReference type="InterPro" id="IPR007516">
    <property type="entry name" value="Co_F420_Hydgase/DH_bsu_N"/>
</dbReference>
<dbReference type="Pfam" id="PF04422">
    <property type="entry name" value="FrhB_FdhB_N"/>
    <property type="match status" value="1"/>
</dbReference>
<dbReference type="InterPro" id="IPR045220">
    <property type="entry name" value="FRHB/FDHB/HCAR-like"/>
</dbReference>
<evidence type="ECO:0000259" key="1">
    <source>
        <dbReference type="PROSITE" id="PS51379"/>
    </source>
</evidence>
<dbReference type="Pfam" id="PF12838">
    <property type="entry name" value="Fer4_7"/>
    <property type="match status" value="1"/>
</dbReference>
<accession>A0A644XEX2</accession>